<dbReference type="Gene3D" id="2.40.50.1020">
    <property type="entry name" value="LytTr DNA-binding domain"/>
    <property type="match status" value="1"/>
</dbReference>
<proteinExistence type="predicted"/>
<dbReference type="SUPFAM" id="SSF52172">
    <property type="entry name" value="CheY-like"/>
    <property type="match status" value="1"/>
</dbReference>
<dbReference type="InterPro" id="IPR001789">
    <property type="entry name" value="Sig_transdc_resp-reg_receiver"/>
</dbReference>
<keyword evidence="5" id="KW-1185">Reference proteome</keyword>
<evidence type="ECO:0000313" key="5">
    <source>
        <dbReference type="Proteomes" id="UP000321363"/>
    </source>
</evidence>
<comment type="caution">
    <text evidence="4">The sequence shown here is derived from an EMBL/GenBank/DDBJ whole genome shotgun (WGS) entry which is preliminary data.</text>
</comment>
<dbReference type="PANTHER" id="PTHR37299:SF1">
    <property type="entry name" value="STAGE 0 SPORULATION PROTEIN A HOMOLOG"/>
    <property type="match status" value="1"/>
</dbReference>
<gene>
    <name evidence="4" type="ORF">FS935_07080</name>
</gene>
<reference evidence="4 5" key="1">
    <citation type="journal article" date="2005" name="Int. J. Syst. Evol. Microbiol.">
        <title>Bacillus litoralis sp. nov., isolated from a tidal flat of the Yellow Sea in Korea.</title>
        <authorList>
            <person name="Yoon J.H."/>
            <person name="Oh T.K."/>
        </authorList>
    </citation>
    <scope>NUCLEOTIDE SEQUENCE [LARGE SCALE GENOMIC DNA]</scope>
    <source>
        <strain evidence="4 5">SW-211</strain>
    </source>
</reference>
<dbReference type="InterPro" id="IPR011006">
    <property type="entry name" value="CheY-like_superfamily"/>
</dbReference>
<dbReference type="Pfam" id="PF04397">
    <property type="entry name" value="LytTR"/>
    <property type="match status" value="1"/>
</dbReference>
<dbReference type="RefSeq" id="WP_146946945.1">
    <property type="nucleotide sequence ID" value="NZ_VOQF01000003.1"/>
</dbReference>
<evidence type="ECO:0000256" key="1">
    <source>
        <dbReference type="PROSITE-ProRule" id="PRU00169"/>
    </source>
</evidence>
<dbReference type="SMART" id="SM00850">
    <property type="entry name" value="LytTR"/>
    <property type="match status" value="1"/>
</dbReference>
<dbReference type="OrthoDB" id="9809318at2"/>
<dbReference type="Pfam" id="PF00072">
    <property type="entry name" value="Response_reg"/>
    <property type="match status" value="1"/>
</dbReference>
<dbReference type="AlphaFoldDB" id="A0A5C6W8L9"/>
<dbReference type="Proteomes" id="UP000321363">
    <property type="component" value="Unassembled WGS sequence"/>
</dbReference>
<dbReference type="Gene3D" id="3.40.50.2300">
    <property type="match status" value="1"/>
</dbReference>
<protein>
    <submittedName>
        <fullName evidence="4">Response regulator transcription factor</fullName>
    </submittedName>
</protein>
<dbReference type="InterPro" id="IPR007492">
    <property type="entry name" value="LytTR_DNA-bd_dom"/>
</dbReference>
<evidence type="ECO:0000259" key="2">
    <source>
        <dbReference type="PROSITE" id="PS50110"/>
    </source>
</evidence>
<dbReference type="EMBL" id="VOQF01000003">
    <property type="protein sequence ID" value="TXC92136.1"/>
    <property type="molecule type" value="Genomic_DNA"/>
</dbReference>
<feature type="domain" description="HTH LytTR-type" evidence="3">
    <location>
        <begin position="140"/>
        <end position="245"/>
    </location>
</feature>
<dbReference type="PROSITE" id="PS50110">
    <property type="entry name" value="RESPONSE_REGULATORY"/>
    <property type="match status" value="1"/>
</dbReference>
<sequence length="245" mass="28444">MKKHQITALIIDDERYSRDELRHLIEDDHSIDVVGEGDSGEAAIVKAIQLKPDVIFLDVEMPQMNGIDTAKAINSLKDPPLIVFATAYPEFAVEAFRYGAIDYLLKPFEEERIKETITRLEDRLTKANHEKDATPSPKKLAIESEDGIVYIDPNEIIFAYRDDRMTKIVGKVFEYETKTPLKDFEVRLKDYRFFRIHKSYLVNLRDVKKLVPWFNGAYQLELHGHKETLSVSRNYVKALRTKLEI</sequence>
<organism evidence="4 5">
    <name type="scientific">Metabacillus litoralis</name>
    <dbReference type="NCBI Taxonomy" id="152268"/>
    <lineage>
        <taxon>Bacteria</taxon>
        <taxon>Bacillati</taxon>
        <taxon>Bacillota</taxon>
        <taxon>Bacilli</taxon>
        <taxon>Bacillales</taxon>
        <taxon>Bacillaceae</taxon>
        <taxon>Metabacillus</taxon>
    </lineage>
</organism>
<dbReference type="PROSITE" id="PS50930">
    <property type="entry name" value="HTH_LYTTR"/>
    <property type="match status" value="1"/>
</dbReference>
<evidence type="ECO:0000259" key="3">
    <source>
        <dbReference type="PROSITE" id="PS50930"/>
    </source>
</evidence>
<dbReference type="InterPro" id="IPR046947">
    <property type="entry name" value="LytR-like"/>
</dbReference>
<feature type="domain" description="Response regulatory" evidence="2">
    <location>
        <begin position="7"/>
        <end position="121"/>
    </location>
</feature>
<accession>A0A5C6W8L9</accession>
<dbReference type="GO" id="GO:0000156">
    <property type="term" value="F:phosphorelay response regulator activity"/>
    <property type="evidence" value="ECO:0007669"/>
    <property type="project" value="InterPro"/>
</dbReference>
<keyword evidence="1" id="KW-0597">Phosphoprotein</keyword>
<dbReference type="GO" id="GO:0003677">
    <property type="term" value="F:DNA binding"/>
    <property type="evidence" value="ECO:0007669"/>
    <property type="project" value="InterPro"/>
</dbReference>
<dbReference type="PANTHER" id="PTHR37299">
    <property type="entry name" value="TRANSCRIPTIONAL REGULATOR-RELATED"/>
    <property type="match status" value="1"/>
</dbReference>
<evidence type="ECO:0000313" key="4">
    <source>
        <dbReference type="EMBL" id="TXC92136.1"/>
    </source>
</evidence>
<dbReference type="SMART" id="SM00448">
    <property type="entry name" value="REC"/>
    <property type="match status" value="1"/>
</dbReference>
<name>A0A5C6W8L9_9BACI</name>
<feature type="modified residue" description="4-aspartylphosphate" evidence="1">
    <location>
        <position position="58"/>
    </location>
</feature>